<accession>A0A6J3M2J4</accession>
<keyword evidence="4" id="KW-0503">Monooxygenase</keyword>
<sequence>MPMKIAILGAGPAGCTLARLLQQGNDQISVTIFEGEAGLDFRSQGGSLDLHEETGQAALRKAGLRDEFLKHARYDGEALKIADKNLLCYVRINGSTSSNSSSQPAGVLGNRPEIDRPVLRKLLFDSLLEGTVQWNKKVTNIDEDRSICFADGTTQGGFDLIVGADGAWSKARPYLSAVKPFYTGIGGYAMTIINAEENHPKLHKVVNRGSLFTWSDGKSLMGQYNGDGSIQVYTWSKREPDWQATHNTRDIAAVRKDCMEEFAGWHPDLLALIHASEDHVTARDLYMLPIGHSWPHRRGVTLIGDAAHVMTPFAGEGVNLALEDAMKLSDAIISAASHASDAELISQALDQGVSRFEQEMFERATATQEMTFDMMNYNFNTPGAPRSCIEPLMLRAIRGPSPTAVSWLMTPLVYAWFAVFKLIW</sequence>
<keyword evidence="1" id="KW-0285">Flavoprotein</keyword>
<evidence type="ECO:0000256" key="5">
    <source>
        <dbReference type="SAM" id="Phobius"/>
    </source>
</evidence>
<keyword evidence="5" id="KW-0812">Transmembrane</keyword>
<dbReference type="GO" id="GO:0004497">
    <property type="term" value="F:monooxygenase activity"/>
    <property type="evidence" value="ECO:0007669"/>
    <property type="project" value="UniProtKB-KW"/>
</dbReference>
<evidence type="ECO:0000259" key="6">
    <source>
        <dbReference type="Pfam" id="PF01494"/>
    </source>
</evidence>
<dbReference type="PRINTS" id="PR00420">
    <property type="entry name" value="RNGMNOXGNASE"/>
</dbReference>
<evidence type="ECO:0000256" key="3">
    <source>
        <dbReference type="ARBA" id="ARBA00023002"/>
    </source>
</evidence>
<keyword evidence="5" id="KW-1133">Transmembrane helix</keyword>
<evidence type="ECO:0000256" key="2">
    <source>
        <dbReference type="ARBA" id="ARBA00022827"/>
    </source>
</evidence>
<proteinExistence type="predicted"/>
<dbReference type="InterPro" id="IPR002938">
    <property type="entry name" value="FAD-bd"/>
</dbReference>
<evidence type="ECO:0000313" key="8">
    <source>
        <dbReference type="RefSeq" id="XP_033458173.1"/>
    </source>
</evidence>
<keyword evidence="7" id="KW-1185">Reference proteome</keyword>
<dbReference type="Gene3D" id="3.50.50.60">
    <property type="entry name" value="FAD/NAD(P)-binding domain"/>
    <property type="match status" value="1"/>
</dbReference>
<dbReference type="RefSeq" id="XP_033458173.1">
    <property type="nucleotide sequence ID" value="XM_033605313.1"/>
</dbReference>
<keyword evidence="5" id="KW-0472">Membrane</keyword>
<reference evidence="8" key="2">
    <citation type="submission" date="2020-04" db="EMBL/GenBank/DDBJ databases">
        <authorList>
            <consortium name="NCBI Genome Project"/>
        </authorList>
    </citation>
    <scope>NUCLEOTIDE SEQUENCE</scope>
    <source>
        <strain evidence="8">CBS 342.82</strain>
    </source>
</reference>
<reference evidence="8" key="1">
    <citation type="submission" date="2020-01" db="EMBL/GenBank/DDBJ databases">
        <authorList>
            <consortium name="DOE Joint Genome Institute"/>
            <person name="Haridas S."/>
            <person name="Albert R."/>
            <person name="Binder M."/>
            <person name="Bloem J."/>
            <person name="Labutti K."/>
            <person name="Salamov A."/>
            <person name="Andreopoulos B."/>
            <person name="Baker S.E."/>
            <person name="Barry K."/>
            <person name="Bills G."/>
            <person name="Bluhm B.H."/>
            <person name="Cannon C."/>
            <person name="Castanera R."/>
            <person name="Culley D.E."/>
            <person name="Daum C."/>
            <person name="Ezra D."/>
            <person name="Gonzalez J.B."/>
            <person name="Henrissat B."/>
            <person name="Kuo A."/>
            <person name="Liang C."/>
            <person name="Lipzen A."/>
            <person name="Lutzoni F."/>
            <person name="Magnuson J."/>
            <person name="Mondo S."/>
            <person name="Nolan M."/>
            <person name="Ohm R."/>
            <person name="Pangilinan J."/>
            <person name="Park H.-J."/>
            <person name="Ramirez L."/>
            <person name="Alfaro M."/>
            <person name="Sun H."/>
            <person name="Tritt A."/>
            <person name="Yoshinaga Y."/>
            <person name="Zwiers L.-H."/>
            <person name="Turgeon B.G."/>
            <person name="Goodwin S.B."/>
            <person name="Spatafora J.W."/>
            <person name="Crous P.W."/>
            <person name="Grigoriev I.V."/>
        </authorList>
    </citation>
    <scope>NUCLEOTIDE SEQUENCE</scope>
    <source>
        <strain evidence="8">CBS 342.82</strain>
    </source>
</reference>
<dbReference type="GeneID" id="54363113"/>
<dbReference type="Proteomes" id="UP000504637">
    <property type="component" value="Unplaced"/>
</dbReference>
<dbReference type="GO" id="GO:0071949">
    <property type="term" value="F:FAD binding"/>
    <property type="evidence" value="ECO:0007669"/>
    <property type="project" value="InterPro"/>
</dbReference>
<evidence type="ECO:0000256" key="1">
    <source>
        <dbReference type="ARBA" id="ARBA00022630"/>
    </source>
</evidence>
<dbReference type="OrthoDB" id="655030at2759"/>
<reference evidence="8" key="3">
    <citation type="submission" date="2025-08" db="UniProtKB">
        <authorList>
            <consortium name="RefSeq"/>
        </authorList>
    </citation>
    <scope>IDENTIFICATION</scope>
    <source>
        <strain evidence="8">CBS 342.82</strain>
    </source>
</reference>
<dbReference type="SUPFAM" id="SSF51905">
    <property type="entry name" value="FAD/NAD(P)-binding domain"/>
    <property type="match status" value="1"/>
</dbReference>
<evidence type="ECO:0000256" key="4">
    <source>
        <dbReference type="ARBA" id="ARBA00023033"/>
    </source>
</evidence>
<dbReference type="InterPro" id="IPR036188">
    <property type="entry name" value="FAD/NAD-bd_sf"/>
</dbReference>
<keyword evidence="2" id="KW-0274">FAD</keyword>
<keyword evidence="3" id="KW-0560">Oxidoreductase</keyword>
<protein>
    <submittedName>
        <fullName evidence="8">FAD/NAD(P)-binding domain-containing protein</fullName>
    </submittedName>
</protein>
<dbReference type="AlphaFoldDB" id="A0A6J3M2J4"/>
<name>A0A6J3M2J4_9PEZI</name>
<gene>
    <name evidence="8" type="ORF">K489DRAFT_382177</name>
</gene>
<dbReference type="Pfam" id="PF01494">
    <property type="entry name" value="FAD_binding_3"/>
    <property type="match status" value="1"/>
</dbReference>
<feature type="domain" description="FAD-binding" evidence="6">
    <location>
        <begin position="4"/>
        <end position="344"/>
    </location>
</feature>
<feature type="transmembrane region" description="Helical" evidence="5">
    <location>
        <begin position="404"/>
        <end position="423"/>
    </location>
</feature>
<dbReference type="PANTHER" id="PTHR46972">
    <property type="entry name" value="MONOOXYGENASE ASQM-RELATED"/>
    <property type="match status" value="1"/>
</dbReference>
<evidence type="ECO:0000313" key="7">
    <source>
        <dbReference type="Proteomes" id="UP000504637"/>
    </source>
</evidence>
<dbReference type="PANTHER" id="PTHR46972:SF1">
    <property type="entry name" value="FAD DEPENDENT OXIDOREDUCTASE DOMAIN-CONTAINING PROTEIN"/>
    <property type="match status" value="1"/>
</dbReference>
<organism evidence="8">
    <name type="scientific">Dissoconium aciculare CBS 342.82</name>
    <dbReference type="NCBI Taxonomy" id="1314786"/>
    <lineage>
        <taxon>Eukaryota</taxon>
        <taxon>Fungi</taxon>
        <taxon>Dikarya</taxon>
        <taxon>Ascomycota</taxon>
        <taxon>Pezizomycotina</taxon>
        <taxon>Dothideomycetes</taxon>
        <taxon>Dothideomycetidae</taxon>
        <taxon>Mycosphaerellales</taxon>
        <taxon>Dissoconiaceae</taxon>
        <taxon>Dissoconium</taxon>
    </lineage>
</organism>